<dbReference type="AlphaFoldDB" id="A0A182SI28"/>
<keyword evidence="2" id="KW-0472">Membrane</keyword>
<organism evidence="3 4">
    <name type="scientific">Anopheles maculatus</name>
    <dbReference type="NCBI Taxonomy" id="74869"/>
    <lineage>
        <taxon>Eukaryota</taxon>
        <taxon>Metazoa</taxon>
        <taxon>Ecdysozoa</taxon>
        <taxon>Arthropoda</taxon>
        <taxon>Hexapoda</taxon>
        <taxon>Insecta</taxon>
        <taxon>Pterygota</taxon>
        <taxon>Neoptera</taxon>
        <taxon>Endopterygota</taxon>
        <taxon>Diptera</taxon>
        <taxon>Nematocera</taxon>
        <taxon>Culicoidea</taxon>
        <taxon>Culicidae</taxon>
        <taxon>Anophelinae</taxon>
        <taxon>Anopheles</taxon>
        <taxon>Anopheles maculatus group</taxon>
    </lineage>
</organism>
<dbReference type="VEuPathDB" id="VectorBase:AMAM007242"/>
<keyword evidence="2" id="KW-1133">Transmembrane helix</keyword>
<evidence type="ECO:0000313" key="3">
    <source>
        <dbReference type="EnsemblMetazoa" id="AMAM007242-PA"/>
    </source>
</evidence>
<feature type="region of interest" description="Disordered" evidence="1">
    <location>
        <begin position="64"/>
        <end position="114"/>
    </location>
</feature>
<sequence length="114" mass="11927">MATGLTGERALSMNLVNNRFAMTAHILGLLLVLLLLSADKRNGCTAMGNTVSAAEKVASNIVPSTLTKGEEATLPKGHPPVGDKSAMGGNPPPECPMHQKQQPKEQPVLVSECP</sequence>
<evidence type="ECO:0000313" key="4">
    <source>
        <dbReference type="Proteomes" id="UP000075901"/>
    </source>
</evidence>
<reference evidence="3" key="2">
    <citation type="submission" date="2020-05" db="UniProtKB">
        <authorList>
            <consortium name="EnsemblMetazoa"/>
        </authorList>
    </citation>
    <scope>IDENTIFICATION</scope>
    <source>
        <strain evidence="3">maculatus3</strain>
    </source>
</reference>
<dbReference type="Proteomes" id="UP000075901">
    <property type="component" value="Unassembled WGS sequence"/>
</dbReference>
<keyword evidence="4" id="KW-1185">Reference proteome</keyword>
<protein>
    <submittedName>
        <fullName evidence="3">Uncharacterized protein</fullName>
    </submittedName>
</protein>
<keyword evidence="2" id="KW-0812">Transmembrane</keyword>
<reference evidence="4" key="1">
    <citation type="submission" date="2013-09" db="EMBL/GenBank/DDBJ databases">
        <title>The Genome Sequence of Anopheles maculatus species B.</title>
        <authorList>
            <consortium name="The Broad Institute Genomics Platform"/>
            <person name="Neafsey D.E."/>
            <person name="Besansky N."/>
            <person name="Howell P."/>
            <person name="Walton C."/>
            <person name="Young S.K."/>
            <person name="Zeng Q."/>
            <person name="Gargeya S."/>
            <person name="Fitzgerald M."/>
            <person name="Haas B."/>
            <person name="Abouelleil A."/>
            <person name="Allen A.W."/>
            <person name="Alvarado L."/>
            <person name="Arachchi H.M."/>
            <person name="Berlin A.M."/>
            <person name="Chapman S.B."/>
            <person name="Gainer-Dewar J."/>
            <person name="Goldberg J."/>
            <person name="Griggs A."/>
            <person name="Gujja S."/>
            <person name="Hansen M."/>
            <person name="Howarth C."/>
            <person name="Imamovic A."/>
            <person name="Ireland A."/>
            <person name="Larimer J."/>
            <person name="McCowan C."/>
            <person name="Murphy C."/>
            <person name="Pearson M."/>
            <person name="Poon T.W."/>
            <person name="Priest M."/>
            <person name="Roberts A."/>
            <person name="Saif S."/>
            <person name="Shea T."/>
            <person name="Sisk P."/>
            <person name="Sykes S."/>
            <person name="Wortman J."/>
            <person name="Nusbaum C."/>
            <person name="Birren B."/>
        </authorList>
    </citation>
    <scope>NUCLEOTIDE SEQUENCE [LARGE SCALE GENOMIC DNA]</scope>
    <source>
        <strain evidence="4">maculatus3</strain>
    </source>
</reference>
<evidence type="ECO:0000256" key="1">
    <source>
        <dbReference type="SAM" id="MobiDB-lite"/>
    </source>
</evidence>
<name>A0A182SI28_9DIPT</name>
<dbReference type="EnsemblMetazoa" id="AMAM007242-RA">
    <property type="protein sequence ID" value="AMAM007242-PA"/>
    <property type="gene ID" value="AMAM007242"/>
</dbReference>
<feature type="transmembrane region" description="Helical" evidence="2">
    <location>
        <begin position="20"/>
        <end position="38"/>
    </location>
</feature>
<evidence type="ECO:0000256" key="2">
    <source>
        <dbReference type="SAM" id="Phobius"/>
    </source>
</evidence>
<proteinExistence type="predicted"/>
<accession>A0A182SI28</accession>